<protein>
    <submittedName>
        <fullName evidence="4">Uncharacterized protein</fullName>
    </submittedName>
</protein>
<name>A0A3D8QUR0_9HELO</name>
<comment type="pathway">
    <text evidence="1">Mycotoxin biosynthesis.</text>
</comment>
<evidence type="ECO:0000256" key="1">
    <source>
        <dbReference type="ARBA" id="ARBA00004685"/>
    </source>
</evidence>
<dbReference type="Proteomes" id="UP000256328">
    <property type="component" value="Unassembled WGS sequence"/>
</dbReference>
<evidence type="ECO:0000313" key="5">
    <source>
        <dbReference type="Proteomes" id="UP000256328"/>
    </source>
</evidence>
<dbReference type="Pfam" id="PF11807">
    <property type="entry name" value="UstYa"/>
    <property type="match status" value="1"/>
</dbReference>
<dbReference type="GO" id="GO:0043386">
    <property type="term" value="P:mycotoxin biosynthetic process"/>
    <property type="evidence" value="ECO:0007669"/>
    <property type="project" value="InterPro"/>
</dbReference>
<dbReference type="EMBL" id="PDLN01000015">
    <property type="protein sequence ID" value="RDW65593.1"/>
    <property type="molecule type" value="Genomic_DNA"/>
</dbReference>
<reference evidence="4 5" key="1">
    <citation type="journal article" date="2018" name="IMA Fungus">
        <title>IMA Genome-F 9: Draft genome sequence of Annulohypoxylon stygium, Aspergillus mulundensis, Berkeleyomyces basicola (syn. Thielaviopsis basicola), Ceratocystis smalleyi, two Cercospora beticola strains, Coleophoma cylindrospora, Fusarium fracticaudum, Phialophora cf. hyalina, and Morchella septimelata.</title>
        <authorList>
            <person name="Wingfield B.D."/>
            <person name="Bills G.F."/>
            <person name="Dong Y."/>
            <person name="Huang W."/>
            <person name="Nel W.J."/>
            <person name="Swalarsk-Parry B.S."/>
            <person name="Vaghefi N."/>
            <person name="Wilken P.M."/>
            <person name="An Z."/>
            <person name="de Beer Z.W."/>
            <person name="De Vos L."/>
            <person name="Chen L."/>
            <person name="Duong T.A."/>
            <person name="Gao Y."/>
            <person name="Hammerbacher A."/>
            <person name="Kikkert J.R."/>
            <person name="Li Y."/>
            <person name="Li H."/>
            <person name="Li K."/>
            <person name="Li Q."/>
            <person name="Liu X."/>
            <person name="Ma X."/>
            <person name="Naidoo K."/>
            <person name="Pethybridge S.J."/>
            <person name="Sun J."/>
            <person name="Steenkamp E.T."/>
            <person name="van der Nest M.A."/>
            <person name="van Wyk S."/>
            <person name="Wingfield M.J."/>
            <person name="Xiong C."/>
            <person name="Yue Q."/>
            <person name="Zhang X."/>
        </authorList>
    </citation>
    <scope>NUCLEOTIDE SEQUENCE [LARGE SCALE GENOMIC DNA]</scope>
    <source>
        <strain evidence="4 5">BP5796</strain>
    </source>
</reference>
<feature type="transmembrane region" description="Helical" evidence="3">
    <location>
        <begin position="36"/>
        <end position="55"/>
    </location>
</feature>
<comment type="similarity">
    <text evidence="2">Belongs to the ustYa family.</text>
</comment>
<dbReference type="OrthoDB" id="3687641at2759"/>
<keyword evidence="3" id="KW-1133">Transmembrane helix</keyword>
<gene>
    <name evidence="4" type="ORF">BP5796_10285</name>
</gene>
<organism evidence="4 5">
    <name type="scientific">Coleophoma crateriformis</name>
    <dbReference type="NCBI Taxonomy" id="565419"/>
    <lineage>
        <taxon>Eukaryota</taxon>
        <taxon>Fungi</taxon>
        <taxon>Dikarya</taxon>
        <taxon>Ascomycota</taxon>
        <taxon>Pezizomycotina</taxon>
        <taxon>Leotiomycetes</taxon>
        <taxon>Helotiales</taxon>
        <taxon>Dermateaceae</taxon>
        <taxon>Coleophoma</taxon>
    </lineage>
</organism>
<sequence>MSGSVRFDEEAGEALLKDSSDRVLFVKRKTHRSYEIVMPWALASFFFCTTLFFAWKSSVTTSEQHGIYAALGSYEEGFATDFGIIPFYQSDFLIDLVQVSLHPKIPINVLQKRFTNDLLYNTTSGKFYNQPLSFNETKYIGEPQSTVDDAWQQLLHAQYVAMDPEEVKQIPESHISSIWYDGEHEFFELGVFHNLHCLNEIRRSLAGNSHGNTRDILLESNIHLDHCVDQIRQALMCHADLTPVPMHAIGVAADHFSLGNGEMHTCRDFDAIWAWVEERGKKQRALGD</sequence>
<accession>A0A3D8QUR0</accession>
<dbReference type="PANTHER" id="PTHR33365">
    <property type="entry name" value="YALI0B05434P"/>
    <property type="match status" value="1"/>
</dbReference>
<keyword evidence="3" id="KW-0812">Transmembrane</keyword>
<evidence type="ECO:0000313" key="4">
    <source>
        <dbReference type="EMBL" id="RDW65593.1"/>
    </source>
</evidence>
<evidence type="ECO:0000256" key="2">
    <source>
        <dbReference type="ARBA" id="ARBA00035112"/>
    </source>
</evidence>
<dbReference type="PANTHER" id="PTHR33365:SF4">
    <property type="entry name" value="CYCLOCHLOROTINE BIOSYNTHESIS PROTEIN O"/>
    <property type="match status" value="1"/>
</dbReference>
<dbReference type="AlphaFoldDB" id="A0A3D8QUR0"/>
<proteinExistence type="inferred from homology"/>
<keyword evidence="3" id="KW-0472">Membrane</keyword>
<evidence type="ECO:0000256" key="3">
    <source>
        <dbReference type="SAM" id="Phobius"/>
    </source>
</evidence>
<comment type="caution">
    <text evidence="4">The sequence shown here is derived from an EMBL/GenBank/DDBJ whole genome shotgun (WGS) entry which is preliminary data.</text>
</comment>
<keyword evidence="5" id="KW-1185">Reference proteome</keyword>
<dbReference type="InterPro" id="IPR021765">
    <property type="entry name" value="UstYa-like"/>
</dbReference>